<protein>
    <recommendedName>
        <fullName evidence="4">Subtilisin-like serine protease</fullName>
    </recommendedName>
</protein>
<accession>A0A6A7AYW3</accession>
<dbReference type="Proteomes" id="UP000799423">
    <property type="component" value="Unassembled WGS sequence"/>
</dbReference>
<dbReference type="InterPro" id="IPR046536">
    <property type="entry name" value="DUF6601"/>
</dbReference>
<dbReference type="PANTHER" id="PTHR34414">
    <property type="entry name" value="HET DOMAIN-CONTAINING PROTEIN-RELATED"/>
    <property type="match status" value="1"/>
</dbReference>
<dbReference type="OrthoDB" id="5086500at2759"/>
<organism evidence="2 3">
    <name type="scientific">Plenodomus tracheiphilus IPT5</name>
    <dbReference type="NCBI Taxonomy" id="1408161"/>
    <lineage>
        <taxon>Eukaryota</taxon>
        <taxon>Fungi</taxon>
        <taxon>Dikarya</taxon>
        <taxon>Ascomycota</taxon>
        <taxon>Pezizomycotina</taxon>
        <taxon>Dothideomycetes</taxon>
        <taxon>Pleosporomycetidae</taxon>
        <taxon>Pleosporales</taxon>
        <taxon>Pleosporineae</taxon>
        <taxon>Leptosphaeriaceae</taxon>
        <taxon>Plenodomus</taxon>
    </lineage>
</organism>
<evidence type="ECO:0000256" key="1">
    <source>
        <dbReference type="SAM" id="Phobius"/>
    </source>
</evidence>
<reference evidence="2" key="1">
    <citation type="submission" date="2020-01" db="EMBL/GenBank/DDBJ databases">
        <authorList>
            <consortium name="DOE Joint Genome Institute"/>
            <person name="Haridas S."/>
            <person name="Albert R."/>
            <person name="Binder M."/>
            <person name="Bloem J."/>
            <person name="Labutti K."/>
            <person name="Salamov A."/>
            <person name="Andreopoulos B."/>
            <person name="Baker S.E."/>
            <person name="Barry K."/>
            <person name="Bills G."/>
            <person name="Bluhm B.H."/>
            <person name="Cannon C."/>
            <person name="Castanera R."/>
            <person name="Culley D.E."/>
            <person name="Daum C."/>
            <person name="Ezra D."/>
            <person name="Gonzalez J.B."/>
            <person name="Henrissat B."/>
            <person name="Kuo A."/>
            <person name="Liang C."/>
            <person name="Lipzen A."/>
            <person name="Lutzoni F."/>
            <person name="Magnuson J."/>
            <person name="Mondo S."/>
            <person name="Nolan M."/>
            <person name="Ohm R."/>
            <person name="Pangilinan J."/>
            <person name="Park H.-J."/>
            <person name="Ramirez L."/>
            <person name="Alfaro M."/>
            <person name="Sun H."/>
            <person name="Tritt A."/>
            <person name="Yoshinaga Y."/>
            <person name="Zwiers L.-H."/>
            <person name="Turgeon B.G."/>
            <person name="Goodwin S.B."/>
            <person name="Spatafora J.W."/>
            <person name="Crous P.W."/>
            <person name="Grigoriev I.V."/>
        </authorList>
    </citation>
    <scope>NUCLEOTIDE SEQUENCE</scope>
    <source>
        <strain evidence="2">IPT5</strain>
    </source>
</reference>
<evidence type="ECO:0008006" key="4">
    <source>
        <dbReference type="Google" id="ProtNLM"/>
    </source>
</evidence>
<name>A0A6A7AYW3_9PLEO</name>
<proteinExistence type="predicted"/>
<keyword evidence="1" id="KW-0812">Transmembrane</keyword>
<gene>
    <name evidence="2" type="ORF">T440DRAFT_470353</name>
</gene>
<keyword evidence="1" id="KW-1133">Transmembrane helix</keyword>
<keyword evidence="1" id="KW-0472">Membrane</keyword>
<sequence>MPPFSKANQLVRDLVPKLGAAQSETLPGQPSIPLKDLDRTKKFLNDDLWSEDLERMAPRLWIMTTMSSANINPLHRQRVKGREVIVTEEARLHLVWIHDRIFIKPIPRYLLSYGFWEAYLDQRPELLNDKHSNLRKAAAGFLRTYRYLIKHESDFHIAQQDGLRLIPKDVDWASFCHFTSDLNNIQDSAVSRRYCYGELRLTRLNFYAPFLLRKFRFEQVHGQYGDYFARLYGPVLFVFAVVSTILNSMQVALAADQSLAVHWVPVWHASRWFSAISIVGTAVVALCFAVLWLWMFLDEWVYTLRQKWKARSALLDVSKC</sequence>
<keyword evidence="3" id="KW-1185">Reference proteome</keyword>
<dbReference type="PANTHER" id="PTHR34414:SF1">
    <property type="entry name" value="SUBTILISIN-LIKE SERINE PROTEASE"/>
    <property type="match status" value="1"/>
</dbReference>
<dbReference type="Pfam" id="PF20246">
    <property type="entry name" value="DUF6601"/>
    <property type="match status" value="1"/>
</dbReference>
<dbReference type="AlphaFoldDB" id="A0A6A7AYW3"/>
<evidence type="ECO:0000313" key="2">
    <source>
        <dbReference type="EMBL" id="KAF2848243.1"/>
    </source>
</evidence>
<dbReference type="EMBL" id="MU006319">
    <property type="protein sequence ID" value="KAF2848243.1"/>
    <property type="molecule type" value="Genomic_DNA"/>
</dbReference>
<evidence type="ECO:0000313" key="3">
    <source>
        <dbReference type="Proteomes" id="UP000799423"/>
    </source>
</evidence>
<feature type="transmembrane region" description="Helical" evidence="1">
    <location>
        <begin position="272"/>
        <end position="297"/>
    </location>
</feature>
<feature type="transmembrane region" description="Helical" evidence="1">
    <location>
        <begin position="231"/>
        <end position="252"/>
    </location>
</feature>